<dbReference type="PROSITE" id="PS50887">
    <property type="entry name" value="GGDEF"/>
    <property type="match status" value="1"/>
</dbReference>
<dbReference type="Pfam" id="PF00990">
    <property type="entry name" value="GGDEF"/>
    <property type="match status" value="1"/>
</dbReference>
<dbReference type="SMART" id="SM00267">
    <property type="entry name" value="GGDEF"/>
    <property type="match status" value="1"/>
</dbReference>
<sequence length="350" mass="40539">MLAAFFFMKYNDTYIPGFKLFDNNLTDHAGLLYGIIVVFCYYFGKYYGEEWELNREYKYIDATISGLNKSSDAHFKWLVNVLYYVSKKHDHASDITSCNAHERCEFGIWLQQKLNEDRDDKSYLQDIYHKHVGIHEKCRELLAVLTFNEASADAFEAFASALLAFNQSLTLYKTHLLQRRTSFDTLTGLPLRRTLDESFEKTSEKFAKEGLYLLLLDIDHFKKINDNYGHLTGDLVLRALAIQLEDETRKCEPVYRYGGEEFIILLHASSDEDAFAIAERIRLLVANTEIAAGDHSIKITFTAGLTQVHENESLHRILERADKALYHGKHTGRNRCVYVNRYSDMYNIAV</sequence>
<dbReference type="RefSeq" id="WP_245191403.1">
    <property type="nucleotide sequence ID" value="NZ_FMAY01000003.1"/>
</dbReference>
<evidence type="ECO:0000313" key="7">
    <source>
        <dbReference type="EMBL" id="SCB94738.1"/>
    </source>
</evidence>
<evidence type="ECO:0000259" key="6">
    <source>
        <dbReference type="PROSITE" id="PS50887"/>
    </source>
</evidence>
<protein>
    <recommendedName>
        <fullName evidence="3">diguanylate cyclase</fullName>
        <ecNumber evidence="3">2.7.7.65</ecNumber>
    </recommendedName>
</protein>
<reference evidence="8" key="1">
    <citation type="submission" date="2016-08" db="EMBL/GenBank/DDBJ databases">
        <authorList>
            <person name="Varghese N."/>
            <person name="Submissions Spin"/>
        </authorList>
    </citation>
    <scope>NUCLEOTIDE SEQUENCE [LARGE SCALE GENOMIC DNA]</scope>
    <source>
        <strain evidence="8">REICA_082</strain>
    </source>
</reference>
<keyword evidence="8" id="KW-1185">Reference proteome</keyword>
<comment type="cofactor">
    <cofactor evidence="1">
        <name>Mg(2+)</name>
        <dbReference type="ChEBI" id="CHEBI:18420"/>
    </cofactor>
</comment>
<evidence type="ECO:0000256" key="3">
    <source>
        <dbReference type="ARBA" id="ARBA00012528"/>
    </source>
</evidence>
<dbReference type="PANTHER" id="PTHR45138">
    <property type="entry name" value="REGULATORY COMPONENTS OF SENSORY TRANSDUCTION SYSTEM"/>
    <property type="match status" value="1"/>
</dbReference>
<dbReference type="GO" id="GO:0043709">
    <property type="term" value="P:cell adhesion involved in single-species biofilm formation"/>
    <property type="evidence" value="ECO:0007669"/>
    <property type="project" value="TreeGrafter"/>
</dbReference>
<dbReference type="InterPro" id="IPR000160">
    <property type="entry name" value="GGDEF_dom"/>
</dbReference>
<dbReference type="GO" id="GO:0005525">
    <property type="term" value="F:GTP binding"/>
    <property type="evidence" value="ECO:0007669"/>
    <property type="project" value="UniProtKB-KW"/>
</dbReference>
<dbReference type="InterPro" id="IPR029787">
    <property type="entry name" value="Nucleotide_cyclase"/>
</dbReference>
<gene>
    <name evidence="7" type="ORF">GA0061071_103103</name>
</gene>
<dbReference type="NCBIfam" id="NF007380">
    <property type="entry name" value="PRK09894.1"/>
    <property type="match status" value="1"/>
</dbReference>
<evidence type="ECO:0000256" key="4">
    <source>
        <dbReference type="ARBA" id="ARBA00023134"/>
    </source>
</evidence>
<dbReference type="PANTHER" id="PTHR45138:SF9">
    <property type="entry name" value="DIGUANYLATE CYCLASE DGCM-RELATED"/>
    <property type="match status" value="1"/>
</dbReference>
<evidence type="ECO:0000256" key="2">
    <source>
        <dbReference type="ARBA" id="ARBA00004665"/>
    </source>
</evidence>
<dbReference type="Gene3D" id="3.30.70.270">
    <property type="match status" value="1"/>
</dbReference>
<dbReference type="CDD" id="cd01949">
    <property type="entry name" value="GGDEF"/>
    <property type="match status" value="1"/>
</dbReference>
<dbReference type="EMBL" id="FMAY01000003">
    <property type="protein sequence ID" value="SCB94738.1"/>
    <property type="molecule type" value="Genomic_DNA"/>
</dbReference>
<dbReference type="SUPFAM" id="SSF55073">
    <property type="entry name" value="Nucleotide cyclase"/>
    <property type="match status" value="1"/>
</dbReference>
<comment type="pathway">
    <text evidence="2">Purine metabolism; 3',5'-cyclic di-GMP biosynthesis.</text>
</comment>
<dbReference type="NCBIfam" id="TIGR00254">
    <property type="entry name" value="GGDEF"/>
    <property type="match status" value="1"/>
</dbReference>
<dbReference type="Proteomes" id="UP000198975">
    <property type="component" value="Unassembled WGS sequence"/>
</dbReference>
<dbReference type="GO" id="GO:1902201">
    <property type="term" value="P:negative regulation of bacterial-type flagellum-dependent cell motility"/>
    <property type="evidence" value="ECO:0007669"/>
    <property type="project" value="TreeGrafter"/>
</dbReference>
<evidence type="ECO:0000256" key="5">
    <source>
        <dbReference type="ARBA" id="ARBA00034247"/>
    </source>
</evidence>
<evidence type="ECO:0000313" key="8">
    <source>
        <dbReference type="Proteomes" id="UP000198975"/>
    </source>
</evidence>
<keyword evidence="4" id="KW-0342">GTP-binding</keyword>
<dbReference type="InterPro" id="IPR043128">
    <property type="entry name" value="Rev_trsase/Diguanyl_cyclase"/>
</dbReference>
<name>A0A1C4AJF3_9ENTR</name>
<organism evidence="7 8">
    <name type="scientific">Kosakonia oryzendophytica</name>
    <dbReference type="NCBI Taxonomy" id="1005665"/>
    <lineage>
        <taxon>Bacteria</taxon>
        <taxon>Pseudomonadati</taxon>
        <taxon>Pseudomonadota</taxon>
        <taxon>Gammaproteobacteria</taxon>
        <taxon>Enterobacterales</taxon>
        <taxon>Enterobacteriaceae</taxon>
        <taxon>Kosakonia</taxon>
    </lineage>
</organism>
<dbReference type="AlphaFoldDB" id="A0A1C4AJF3"/>
<dbReference type="FunFam" id="3.30.70.270:FF:000001">
    <property type="entry name" value="Diguanylate cyclase domain protein"/>
    <property type="match status" value="1"/>
</dbReference>
<feature type="domain" description="GGDEF" evidence="6">
    <location>
        <begin position="209"/>
        <end position="341"/>
    </location>
</feature>
<dbReference type="Gene3D" id="1.20.120.30">
    <property type="entry name" value="Aspartate receptor, ligand-binding domain"/>
    <property type="match status" value="1"/>
</dbReference>
<accession>A0A1C4AJF3</accession>
<keyword evidence="4" id="KW-0547">Nucleotide-binding</keyword>
<proteinExistence type="predicted"/>
<evidence type="ECO:0000256" key="1">
    <source>
        <dbReference type="ARBA" id="ARBA00001946"/>
    </source>
</evidence>
<comment type="catalytic activity">
    <reaction evidence="5">
        <text>2 GTP = 3',3'-c-di-GMP + 2 diphosphate</text>
        <dbReference type="Rhea" id="RHEA:24898"/>
        <dbReference type="ChEBI" id="CHEBI:33019"/>
        <dbReference type="ChEBI" id="CHEBI:37565"/>
        <dbReference type="ChEBI" id="CHEBI:58805"/>
        <dbReference type="EC" id="2.7.7.65"/>
    </reaction>
</comment>
<dbReference type="EC" id="2.7.7.65" evidence="3"/>
<dbReference type="GO" id="GO:0005886">
    <property type="term" value="C:plasma membrane"/>
    <property type="evidence" value="ECO:0007669"/>
    <property type="project" value="TreeGrafter"/>
</dbReference>
<dbReference type="GO" id="GO:0052621">
    <property type="term" value="F:diguanylate cyclase activity"/>
    <property type="evidence" value="ECO:0007669"/>
    <property type="project" value="UniProtKB-EC"/>
</dbReference>
<dbReference type="InterPro" id="IPR050469">
    <property type="entry name" value="Diguanylate_Cyclase"/>
</dbReference>